<feature type="active site" description="Proton acceptor" evidence="10">
    <location>
        <position position="377"/>
    </location>
</feature>
<dbReference type="NCBIfam" id="TIGR02445">
    <property type="entry name" value="fadA"/>
    <property type="match status" value="1"/>
</dbReference>
<dbReference type="NCBIfam" id="NF006510">
    <property type="entry name" value="PRK08947.1"/>
    <property type="match status" value="1"/>
</dbReference>
<dbReference type="FunFam" id="3.40.47.10:FF:000010">
    <property type="entry name" value="Acetyl-CoA acetyltransferase (Thiolase)"/>
    <property type="match status" value="1"/>
</dbReference>
<evidence type="ECO:0000256" key="2">
    <source>
        <dbReference type="ARBA" id="ARBA00010982"/>
    </source>
</evidence>
<evidence type="ECO:0000256" key="3">
    <source>
        <dbReference type="ARBA" id="ARBA00022490"/>
    </source>
</evidence>
<dbReference type="InterPro" id="IPR002155">
    <property type="entry name" value="Thiolase"/>
</dbReference>
<dbReference type="PANTHER" id="PTHR43853">
    <property type="entry name" value="3-KETOACYL-COA THIOLASE, PEROXISOMAL"/>
    <property type="match status" value="1"/>
</dbReference>
<dbReference type="PROSITE" id="PS00099">
    <property type="entry name" value="THIOLASE_3"/>
    <property type="match status" value="1"/>
</dbReference>
<dbReference type="Pfam" id="PF02803">
    <property type="entry name" value="Thiolase_C"/>
    <property type="match status" value="1"/>
</dbReference>
<dbReference type="PROSITE" id="PS00737">
    <property type="entry name" value="THIOLASE_2"/>
    <property type="match status" value="1"/>
</dbReference>
<dbReference type="EMBL" id="NVQR01000115">
    <property type="protein sequence ID" value="PCH59560.1"/>
    <property type="molecule type" value="Genomic_DNA"/>
</dbReference>
<keyword evidence="6" id="KW-0442">Lipid degradation</keyword>
<comment type="similarity">
    <text evidence="2 11">Belongs to the thiolase-like superfamily. Thiolase family.</text>
</comment>
<dbReference type="InterPro" id="IPR020615">
    <property type="entry name" value="Thiolase_acyl_enz_int_AS"/>
</dbReference>
<evidence type="ECO:0000256" key="7">
    <source>
        <dbReference type="ARBA" id="ARBA00023098"/>
    </source>
</evidence>
<accession>A0A2A4MI44</accession>
<comment type="pathway">
    <text evidence="1">Lipid metabolism.</text>
</comment>
<dbReference type="InterPro" id="IPR020616">
    <property type="entry name" value="Thiolase_N"/>
</dbReference>
<evidence type="ECO:0000256" key="11">
    <source>
        <dbReference type="RuleBase" id="RU003557"/>
    </source>
</evidence>
<evidence type="ECO:0000313" key="15">
    <source>
        <dbReference type="Proteomes" id="UP000218172"/>
    </source>
</evidence>
<evidence type="ECO:0000313" key="14">
    <source>
        <dbReference type="EMBL" id="PCH59560.1"/>
    </source>
</evidence>
<evidence type="ECO:0000256" key="4">
    <source>
        <dbReference type="ARBA" id="ARBA00022679"/>
    </source>
</evidence>
<dbReference type="NCBIfam" id="TIGR01930">
    <property type="entry name" value="AcCoA-C-Actrans"/>
    <property type="match status" value="1"/>
</dbReference>
<evidence type="ECO:0000256" key="8">
    <source>
        <dbReference type="ARBA" id="ARBA00023315"/>
    </source>
</evidence>
<dbReference type="GO" id="GO:0003988">
    <property type="term" value="F:acetyl-CoA C-acyltransferase activity"/>
    <property type="evidence" value="ECO:0007669"/>
    <property type="project" value="UniProtKB-EC"/>
</dbReference>
<evidence type="ECO:0000256" key="6">
    <source>
        <dbReference type="ARBA" id="ARBA00022963"/>
    </source>
</evidence>
<evidence type="ECO:0000259" key="12">
    <source>
        <dbReference type="Pfam" id="PF00108"/>
    </source>
</evidence>
<dbReference type="PROSITE" id="PS00098">
    <property type="entry name" value="THIOLASE_1"/>
    <property type="match status" value="1"/>
</dbReference>
<dbReference type="Proteomes" id="UP000218172">
    <property type="component" value="Unassembled WGS sequence"/>
</dbReference>
<keyword evidence="8 11" id="KW-0012">Acyltransferase</keyword>
<dbReference type="InterPro" id="IPR020610">
    <property type="entry name" value="Thiolase_AS"/>
</dbReference>
<keyword evidence="7" id="KW-0443">Lipid metabolism</keyword>
<organism evidence="14 15">
    <name type="scientific">SAR86 cluster bacterium</name>
    <dbReference type="NCBI Taxonomy" id="2030880"/>
    <lineage>
        <taxon>Bacteria</taxon>
        <taxon>Pseudomonadati</taxon>
        <taxon>Pseudomonadota</taxon>
        <taxon>Gammaproteobacteria</taxon>
        <taxon>SAR86 cluster</taxon>
    </lineage>
</organism>
<dbReference type="InterPro" id="IPR016039">
    <property type="entry name" value="Thiolase-like"/>
</dbReference>
<name>A0A2A4MI44_9GAMM</name>
<sequence>MVINPNDAVIVDCIRTPMGRSKAGAFKHVRAEELSAHLIDGLFARNPNANPDEVEDVIWGCVNQTLEQGWNVARNAALMSVLPHSTCAQTVNRLCGSSMSAIHTAAQAILSNNGDVFVVGGVEHMGHVGMTYGLDPNPRVSKHIAKAAWMMGVTAEVLAKMHGISRQQQDEFAVRSHRLADKARSEGGFDREILATQGHDGRGFKTLIEADETIRAGTNIEDLARLRPVFDPVNGTVTAATASQLSDGASAMLMMSAQRAQSLNLPIRAKVRSMAYAGVDPSIMGYGPVPASLKALKKAGLSIADIDCVELNEAFAAQSLPVIKDLGLSDVVEEKVNLKGGAIALGHPLGCSGTRIATTLINVMEDKDATFGLATMCIGLGQGIATVFERV</sequence>
<feature type="domain" description="Thiolase C-terminal" evidence="13">
    <location>
        <begin position="266"/>
        <end position="390"/>
    </location>
</feature>
<dbReference type="SUPFAM" id="SSF53901">
    <property type="entry name" value="Thiolase-like"/>
    <property type="match status" value="2"/>
</dbReference>
<evidence type="ECO:0000256" key="10">
    <source>
        <dbReference type="PIRSR" id="PIRSR000429-1"/>
    </source>
</evidence>
<dbReference type="GO" id="GO:0005737">
    <property type="term" value="C:cytoplasm"/>
    <property type="evidence" value="ECO:0007669"/>
    <property type="project" value="InterPro"/>
</dbReference>
<keyword evidence="5" id="KW-0276">Fatty acid metabolism</keyword>
<evidence type="ECO:0000259" key="13">
    <source>
        <dbReference type="Pfam" id="PF02803"/>
    </source>
</evidence>
<dbReference type="InterPro" id="IPR020617">
    <property type="entry name" value="Thiolase_C"/>
</dbReference>
<keyword evidence="3" id="KW-0963">Cytoplasm</keyword>
<dbReference type="GO" id="GO:0006635">
    <property type="term" value="P:fatty acid beta-oxidation"/>
    <property type="evidence" value="ECO:0007669"/>
    <property type="project" value="TreeGrafter"/>
</dbReference>
<feature type="active site" description="Proton acceptor" evidence="10">
    <location>
        <position position="347"/>
    </location>
</feature>
<comment type="caution">
    <text evidence="14">The sequence shown here is derived from an EMBL/GenBank/DDBJ whole genome shotgun (WGS) entry which is preliminary data.</text>
</comment>
<dbReference type="CDD" id="cd00751">
    <property type="entry name" value="thiolase"/>
    <property type="match status" value="1"/>
</dbReference>
<dbReference type="PANTHER" id="PTHR43853:SF11">
    <property type="entry name" value="3-KETOACYL-COA THIOLASE FADA"/>
    <property type="match status" value="1"/>
</dbReference>
<evidence type="ECO:0000256" key="5">
    <source>
        <dbReference type="ARBA" id="ARBA00022832"/>
    </source>
</evidence>
<evidence type="ECO:0000256" key="9">
    <source>
        <dbReference type="ARBA" id="ARBA00024073"/>
    </source>
</evidence>
<dbReference type="InterPro" id="IPR020613">
    <property type="entry name" value="Thiolase_CS"/>
</dbReference>
<evidence type="ECO:0000256" key="1">
    <source>
        <dbReference type="ARBA" id="ARBA00005189"/>
    </source>
</evidence>
<keyword evidence="4 11" id="KW-0808">Transferase</keyword>
<feature type="domain" description="Thiolase N-terminal" evidence="12">
    <location>
        <begin position="9"/>
        <end position="257"/>
    </location>
</feature>
<reference evidence="15" key="1">
    <citation type="submission" date="2017-08" db="EMBL/GenBank/DDBJ databases">
        <title>A dynamic microbial community with high functional redundancy inhabits the cold, oxic subseafloor aquifer.</title>
        <authorList>
            <person name="Tully B.J."/>
            <person name="Wheat C.G."/>
            <person name="Glazer B.T."/>
            <person name="Huber J.A."/>
        </authorList>
    </citation>
    <scope>NUCLEOTIDE SEQUENCE [LARGE SCALE GENOMIC DNA]</scope>
</reference>
<gene>
    <name evidence="14" type="ORF">COC19_06960</name>
</gene>
<proteinExistence type="inferred from homology"/>
<dbReference type="InterPro" id="IPR050215">
    <property type="entry name" value="Thiolase-like_sf_Thiolase"/>
</dbReference>
<dbReference type="GO" id="GO:0010124">
    <property type="term" value="P:phenylacetate catabolic process"/>
    <property type="evidence" value="ECO:0007669"/>
    <property type="project" value="TreeGrafter"/>
</dbReference>
<feature type="active site" description="Acyl-thioester intermediate" evidence="10">
    <location>
        <position position="95"/>
    </location>
</feature>
<dbReference type="Pfam" id="PF00108">
    <property type="entry name" value="Thiolase_N"/>
    <property type="match status" value="1"/>
</dbReference>
<dbReference type="PIRSF" id="PIRSF000429">
    <property type="entry name" value="Ac-CoA_Ac_transf"/>
    <property type="match status" value="1"/>
</dbReference>
<dbReference type="EC" id="2.3.1.16" evidence="9"/>
<dbReference type="AlphaFoldDB" id="A0A2A4MI44"/>
<dbReference type="Gene3D" id="3.40.47.10">
    <property type="match status" value="2"/>
</dbReference>
<protein>
    <recommendedName>
        <fullName evidence="9">acetyl-CoA C-acyltransferase</fullName>
        <ecNumber evidence="9">2.3.1.16</ecNumber>
    </recommendedName>
</protein>
<dbReference type="InterPro" id="IPR012805">
    <property type="entry name" value="FadA"/>
</dbReference>